<dbReference type="InterPro" id="IPR028974">
    <property type="entry name" value="TSP_type-3_rpt"/>
</dbReference>
<dbReference type="Gene3D" id="2.60.40.10">
    <property type="entry name" value="Immunoglobulins"/>
    <property type="match status" value="3"/>
</dbReference>
<dbReference type="Gene3D" id="2.60.120.260">
    <property type="entry name" value="Galactose-binding domain-like"/>
    <property type="match status" value="1"/>
</dbReference>
<evidence type="ECO:0000256" key="1">
    <source>
        <dbReference type="ARBA" id="ARBA00022729"/>
    </source>
</evidence>
<feature type="domain" description="PKD/Chitinase" evidence="3">
    <location>
        <begin position="1663"/>
        <end position="1744"/>
    </location>
</feature>
<dbReference type="SUPFAM" id="SSF49299">
    <property type="entry name" value="PKD domain"/>
    <property type="match status" value="1"/>
</dbReference>
<dbReference type="PANTHER" id="PTHR44103:SF1">
    <property type="entry name" value="PROPROTEIN CONVERTASE P"/>
    <property type="match status" value="1"/>
</dbReference>
<dbReference type="SUPFAM" id="SSF48726">
    <property type="entry name" value="Immunoglobulin"/>
    <property type="match status" value="1"/>
</dbReference>
<dbReference type="Gene3D" id="4.10.1080.10">
    <property type="entry name" value="TSP type-3 repeat"/>
    <property type="match status" value="1"/>
</dbReference>
<proteinExistence type="predicted"/>
<evidence type="ECO:0000259" key="3">
    <source>
        <dbReference type="SMART" id="SM00089"/>
    </source>
</evidence>
<name>A0A0F9TQY4_9ZZZZ</name>
<sequence length="2194" mass="232095">MSYIGIIIIALLSSSSILAQTTFTESASSFGLDLGQPKDGGHAWSDFDNDGDLDVLVLENNNSQNIKSFLMRNNGNNTFTNVQPTLVPGMPGDWAERQAVWGDINNDGRPDFMINSSGNSNARQAIQIFIQNTNGTFGDGAGGTAPITIGRTGATINVPNVNSEGTGFFDFEGDGDLDIFFDNHDMGIELLRNNFIDHTNHTVANPAPNVLFTHITTGNGSGVTQFGLNQFATDGDYGTAADVNDDGWVDIFMRKRDENDFFLNQGGNFSNGADLGQAANNNKGGNGLWDLDNDGDLDAVWTENGQTQIHRNDGSGVFTALGAASFPGLPQPGNLDNGSSGARIDALAGGDIDNDGDIDIILVGNSRSYLYINQLNSPTPAPGVIGSGSAMNFSLDSQQFNSGRDGEGTTMVDIDDDGDLDIYISINNNNNQLYINNLPAANRNNHLLIDVTEDRGANGSTGGFLGRVAIGTNVLIRDCSGNIISGLRQVNGVYGHGTQQPEEVHFGLPLGENETYIIEVHYPNFYDASEPSGYSRLIATAIAQPSTIAGTNHYTLTTTDAELIENPNAPIAEDDEVRVAYGNSVSVQIHLFTNDSEPDGENFSIENVTQPSVGSVVIDDAENGIVTYTYSGATPFPGTTNFDYTITDSADSLCPSLGKSDTATVRIIERCTDSSGIDTDGDGINDVCDLDNDNDGILDFDEGCGNLIINPCFEMQDFTDPATFPNGFTDGSGTFIGASYNSNQLTGWNYTTNLDGWVGLGSPSWTSDIYAPAYHGNQYIDVTGNNDVTGGVNNTLSQEVNTVIGTTYTVSFYWGEDIGHEAGAPVTLDIDIIDASNNHLIDETLNYTAEGLVNGIRGPKQWFYYERNFIATTATTTIEFYATPDRTSNGAAIDLVSIAPTTQCLDSDGDGTPDALDLDSDDDGCFDALEGTDNLDFPDLNSDGSISGAVDENGVPIAVSGGQGKGSSVDDSVTSGLCDDDNDGVNNANDKCEGFDDAIDIDTDGVPDGCDLDNDNDGILDSDECTTSSSLVENGNFTDWIFNSGWTADGQQWNKDANRAYYPDWNGTGTASFFQEISVSAGVVNTITFDLGSDNSNGKVVTLNVLIDGAVQFTETSNQIVTNNGGRSQNGNETRNMQTRTISFIPSSNTVILKFDGVATQTGHDRMYVDNVMLDTGCSDSDGDGIADIYDLDSDGDGCFDALEGADNLDFSDLNGDGSVSGAVDENGVPVLVNGGQGKGSSADYTVTSAFCDDDGDGVNNANDKCPYFDDAIDSDNDGVPDGCDIDDDNDGVSDCDESIDSVTNEFAWTLNTPAGNLEMDTDYDSKIEDWVLSDTETMITNGSQFVVSGSNMRIESFDSQTKEEAVQNGDYIEMSFTTSSEVSSLALNEIRSGWYRPDLGASYYSATAFTRVGTNVWTTLSTDVFHTDNGGVYATFQHLSNGPVYLEGNTEYTFRFYVYGQVNDSSQDYSIIDDIAFGITACRTDDLDGDGSPNHLDYDSDADGCNDADEAYADRNADLDNNGMYGSGVPTVNTDGAVVAASYATPEDGNADGTYDFLQAGVAPVITQQPSDVNVCPGDSASFSVIATDGDAYQWQQLLFGSIYANITDGSTFLGANTATLTIANTTLSDNNKIFRVIVFNSAYACEDAKSNTVRLGVAIPSLDAGADQTICDGESATLTATATGGSGSGYTYEWSTGETAPTITVSPSGNTSGNVNLDYTVKVTDSSGCTDTDVVRVTVEPTPSITVTSSPSCNFALFQPTTYTLEVTVSAGTVTATAGTVTNPSGNVWRIADVPDGTDIVITATQGNCSRDLPVSAPNCVCPVVDSPTNDGDKAYCEGDTVPEISASTNGGTQTIDWYDASSGGNILQSNSLTYQPTAAGTYYAEARNTSTGCVSGTRTAVKVIENTPPLANAGSNRTMCDGGSATLTASASGGSGSGYTYLWSTGETTSTITVSPAGDPNTNTTETYTVTVTDANGCSDSDTVNVIIHSNPTVTISTTDTSCGIDNGSITFSFPDHPNRTGIKFSIDNQANYTSASDNSGSYTFSDLSSGTYQLWASWGNNACPVSLGNYQINTVPIVSISDHPKDETVFTSDDATFTATILNADAYQWQESIDGVNYTNITNNVEYSGAQNSTLTALNIPKEKDGYSYRVLASNTNTTCSATTSNAALLFVKVRTVITNKRITYRIKPN</sequence>
<dbReference type="CDD" id="cd00146">
    <property type="entry name" value="PKD"/>
    <property type="match status" value="1"/>
</dbReference>
<dbReference type="SUPFAM" id="SSF69318">
    <property type="entry name" value="Integrin alpha N-terminal domain"/>
    <property type="match status" value="1"/>
</dbReference>
<dbReference type="SMART" id="SM00089">
    <property type="entry name" value="PKD"/>
    <property type="match status" value="2"/>
</dbReference>
<dbReference type="InterPro" id="IPR036179">
    <property type="entry name" value="Ig-like_dom_sf"/>
</dbReference>
<dbReference type="Pfam" id="PF13517">
    <property type="entry name" value="FG-GAP_3"/>
    <property type="match status" value="1"/>
</dbReference>
<accession>A0A0F9TQY4</accession>
<dbReference type="EMBL" id="LAZR01001060">
    <property type="protein sequence ID" value="KKN51526.1"/>
    <property type="molecule type" value="Genomic_DNA"/>
</dbReference>
<feature type="domain" description="PKD/Chitinase" evidence="3">
    <location>
        <begin position="1913"/>
        <end position="1994"/>
    </location>
</feature>
<evidence type="ECO:0000313" key="4">
    <source>
        <dbReference type="EMBL" id="KKN51526.1"/>
    </source>
</evidence>
<feature type="region of interest" description="Disordered" evidence="2">
    <location>
        <begin position="944"/>
        <end position="983"/>
    </location>
</feature>
<reference evidence="4" key="1">
    <citation type="journal article" date="2015" name="Nature">
        <title>Complex archaea that bridge the gap between prokaryotes and eukaryotes.</title>
        <authorList>
            <person name="Spang A."/>
            <person name="Saw J.H."/>
            <person name="Jorgensen S.L."/>
            <person name="Zaremba-Niedzwiedzka K."/>
            <person name="Martijn J."/>
            <person name="Lind A.E."/>
            <person name="van Eijk R."/>
            <person name="Schleper C."/>
            <person name="Guy L."/>
            <person name="Ettema T.J."/>
        </authorList>
    </citation>
    <scope>NUCLEOTIDE SEQUENCE</scope>
</reference>
<dbReference type="PANTHER" id="PTHR44103">
    <property type="entry name" value="PROPROTEIN CONVERTASE P"/>
    <property type="match status" value="1"/>
</dbReference>
<dbReference type="InterPro" id="IPR013783">
    <property type="entry name" value="Ig-like_fold"/>
</dbReference>
<protein>
    <recommendedName>
        <fullName evidence="3">PKD/Chitinase domain-containing protein</fullName>
    </recommendedName>
</protein>
<comment type="caution">
    <text evidence="4">The sequence shown here is derived from an EMBL/GenBank/DDBJ whole genome shotgun (WGS) entry which is preliminary data.</text>
</comment>
<dbReference type="GO" id="GO:0005509">
    <property type="term" value="F:calcium ion binding"/>
    <property type="evidence" value="ECO:0007669"/>
    <property type="project" value="InterPro"/>
</dbReference>
<keyword evidence="1" id="KW-0732">Signal</keyword>
<dbReference type="SUPFAM" id="SSF103647">
    <property type="entry name" value="TSP type-3 repeat"/>
    <property type="match status" value="2"/>
</dbReference>
<dbReference type="InterPro" id="IPR013517">
    <property type="entry name" value="FG-GAP"/>
</dbReference>
<evidence type="ECO:0000256" key="2">
    <source>
        <dbReference type="SAM" id="MobiDB-lite"/>
    </source>
</evidence>
<dbReference type="Pfam" id="PF17963">
    <property type="entry name" value="Big_9"/>
    <property type="match status" value="1"/>
</dbReference>
<organism evidence="4">
    <name type="scientific">marine sediment metagenome</name>
    <dbReference type="NCBI Taxonomy" id="412755"/>
    <lineage>
        <taxon>unclassified sequences</taxon>
        <taxon>metagenomes</taxon>
        <taxon>ecological metagenomes</taxon>
    </lineage>
</organism>
<dbReference type="InterPro" id="IPR022409">
    <property type="entry name" value="PKD/Chitinase_dom"/>
</dbReference>
<dbReference type="InterPro" id="IPR035986">
    <property type="entry name" value="PKD_dom_sf"/>
</dbReference>
<dbReference type="InterPro" id="IPR028994">
    <property type="entry name" value="Integrin_alpha_N"/>
</dbReference>
<gene>
    <name evidence="4" type="ORF">LCGC14_0621850</name>
</gene>
<dbReference type="InterPro" id="IPR044023">
    <property type="entry name" value="Ig_7"/>
</dbReference>
<dbReference type="Pfam" id="PF19081">
    <property type="entry name" value="Ig_7"/>
    <property type="match status" value="1"/>
</dbReference>